<gene>
    <name evidence="1" type="ORF">GMA8713_02845</name>
</gene>
<keyword evidence="2" id="KW-1185">Reference proteome</keyword>
<proteinExistence type="predicted"/>
<dbReference type="EMBL" id="FIZY01000026">
    <property type="protein sequence ID" value="CZF83874.1"/>
    <property type="molecule type" value="Genomic_DNA"/>
</dbReference>
<dbReference type="OrthoDB" id="6399698at2"/>
<accession>A0A128FC14</accession>
<name>A0A128FC14_9GAMM</name>
<evidence type="ECO:0000313" key="2">
    <source>
        <dbReference type="Proteomes" id="UP000073601"/>
    </source>
</evidence>
<dbReference type="InterPro" id="IPR019596">
    <property type="entry name" value="Phage_Mu_GpM_tail_tub"/>
</dbReference>
<evidence type="ECO:0000313" key="1">
    <source>
        <dbReference type="EMBL" id="CZF83874.1"/>
    </source>
</evidence>
<protein>
    <submittedName>
        <fullName evidence="1">Phage tail tube protein</fullName>
    </submittedName>
</protein>
<sequence>MSILGYAKIRANGDELKTKGGARLNPGGFSRTSHGGGGRVWGNSKRFVAPSLDFKLVVDSDTDVQALNDMENVTIVFEADNGLTYMMTDSALENPAELDEDNGETGGKFIGKQCKRI</sequence>
<dbReference type="Pfam" id="PF10618">
    <property type="entry name" value="Tail_tube"/>
    <property type="match status" value="1"/>
</dbReference>
<organism evidence="1 2">
    <name type="scientific">Grimontia marina</name>
    <dbReference type="NCBI Taxonomy" id="646534"/>
    <lineage>
        <taxon>Bacteria</taxon>
        <taxon>Pseudomonadati</taxon>
        <taxon>Pseudomonadota</taxon>
        <taxon>Gammaproteobacteria</taxon>
        <taxon>Vibrionales</taxon>
        <taxon>Vibrionaceae</taxon>
        <taxon>Grimontia</taxon>
    </lineage>
</organism>
<dbReference type="AlphaFoldDB" id="A0A128FC14"/>
<reference evidence="2" key="1">
    <citation type="submission" date="2016-02" db="EMBL/GenBank/DDBJ databases">
        <authorList>
            <person name="Rodrigo-Torres Lidia"/>
            <person name="Arahal R.David."/>
        </authorList>
    </citation>
    <scope>NUCLEOTIDE SEQUENCE [LARGE SCALE GENOMIC DNA]</scope>
    <source>
        <strain evidence="2">CECT 8713</strain>
    </source>
</reference>
<dbReference type="RefSeq" id="WP_062710978.1">
    <property type="nucleotide sequence ID" value="NZ_CAWRCI010000026.1"/>
</dbReference>
<dbReference type="Proteomes" id="UP000073601">
    <property type="component" value="Unassembled WGS sequence"/>
</dbReference>